<keyword evidence="6" id="KW-1185">Reference proteome</keyword>
<dbReference type="Pfam" id="PF01981">
    <property type="entry name" value="PTH2"/>
    <property type="match status" value="1"/>
</dbReference>
<evidence type="ECO:0000256" key="3">
    <source>
        <dbReference type="ARBA" id="ARBA00048707"/>
    </source>
</evidence>
<comment type="catalytic activity">
    <reaction evidence="3">
        <text>an N-acyl-L-alpha-aminoacyl-tRNA + H2O = an N-acyl-L-amino acid + a tRNA + H(+)</text>
        <dbReference type="Rhea" id="RHEA:54448"/>
        <dbReference type="Rhea" id="RHEA-COMP:10123"/>
        <dbReference type="Rhea" id="RHEA-COMP:13883"/>
        <dbReference type="ChEBI" id="CHEBI:15377"/>
        <dbReference type="ChEBI" id="CHEBI:15378"/>
        <dbReference type="ChEBI" id="CHEBI:59874"/>
        <dbReference type="ChEBI" id="CHEBI:78442"/>
        <dbReference type="ChEBI" id="CHEBI:138191"/>
        <dbReference type="EC" id="3.1.1.29"/>
    </reaction>
</comment>
<dbReference type="SUPFAM" id="SSF102462">
    <property type="entry name" value="Peptidyl-tRNA hydrolase II"/>
    <property type="match status" value="1"/>
</dbReference>
<evidence type="ECO:0000256" key="1">
    <source>
        <dbReference type="ARBA" id="ARBA00013260"/>
    </source>
</evidence>
<protein>
    <recommendedName>
        <fullName evidence="1">peptidyl-tRNA hydrolase</fullName>
        <ecNumber evidence="1">3.1.1.29</ecNumber>
    </recommendedName>
</protein>
<dbReference type="InterPro" id="IPR002833">
    <property type="entry name" value="PTH2"/>
</dbReference>
<dbReference type="PANTHER" id="PTHR46194">
    <property type="entry name" value="PEPTIDYL-TRNA HYDROLASE PTRHD1-RELATED"/>
    <property type="match status" value="1"/>
</dbReference>
<feature type="region of interest" description="Disordered" evidence="4">
    <location>
        <begin position="1"/>
        <end position="23"/>
    </location>
</feature>
<dbReference type="EC" id="3.1.1.29" evidence="1"/>
<dbReference type="Proteomes" id="UP001244341">
    <property type="component" value="Chromosome 4b"/>
</dbReference>
<dbReference type="PANTHER" id="PTHR46194:SF1">
    <property type="entry name" value="PEPTIDYL-TRNA HYDROLASE PTRHD1-RELATED"/>
    <property type="match status" value="1"/>
</dbReference>
<reference evidence="5 6" key="1">
    <citation type="submission" date="2023-05" db="EMBL/GenBank/DDBJ databases">
        <title>A 100% complete, gapless, phased diploid assembly of the Scenedesmus obliquus UTEX 3031 genome.</title>
        <authorList>
            <person name="Biondi T.C."/>
            <person name="Hanschen E.R."/>
            <person name="Kwon T."/>
            <person name="Eng W."/>
            <person name="Kruse C.P.S."/>
            <person name="Koehler S.I."/>
            <person name="Kunde Y."/>
            <person name="Gleasner C.D."/>
            <person name="You Mak K.T."/>
            <person name="Polle J."/>
            <person name="Hovde B.T."/>
            <person name="Starkenburg S.R."/>
        </authorList>
    </citation>
    <scope>NUCLEOTIDE SEQUENCE [LARGE SCALE GENOMIC DNA]</scope>
    <source>
        <strain evidence="5 6">DOE0152z</strain>
    </source>
</reference>
<evidence type="ECO:0000256" key="4">
    <source>
        <dbReference type="SAM" id="MobiDB-lite"/>
    </source>
</evidence>
<evidence type="ECO:0000256" key="2">
    <source>
        <dbReference type="ARBA" id="ARBA00022801"/>
    </source>
</evidence>
<dbReference type="CDD" id="cd02429">
    <property type="entry name" value="PTH2_like"/>
    <property type="match status" value="1"/>
</dbReference>
<evidence type="ECO:0000313" key="5">
    <source>
        <dbReference type="EMBL" id="WIA13161.1"/>
    </source>
</evidence>
<dbReference type="EMBL" id="CP126211">
    <property type="protein sequence ID" value="WIA13161.1"/>
    <property type="molecule type" value="Genomic_DNA"/>
</dbReference>
<organism evidence="5 6">
    <name type="scientific">Tetradesmus obliquus</name>
    <name type="common">Green alga</name>
    <name type="synonym">Acutodesmus obliquus</name>
    <dbReference type="NCBI Taxonomy" id="3088"/>
    <lineage>
        <taxon>Eukaryota</taxon>
        <taxon>Viridiplantae</taxon>
        <taxon>Chlorophyta</taxon>
        <taxon>core chlorophytes</taxon>
        <taxon>Chlorophyceae</taxon>
        <taxon>CS clade</taxon>
        <taxon>Sphaeropleales</taxon>
        <taxon>Scenedesmaceae</taxon>
        <taxon>Tetradesmus</taxon>
    </lineage>
</organism>
<sequence length="149" mass="16750">MASQAASNASSSGQQQQEQQPAAADDPIVQWVVLRRDLWTDIGWPLGPVIAQACHASSAAMFTHLDDPLTQQYIAQENIDHMHKVVLEVKSEQQLFNFSKKLEQEGILHKLWIEQPENYPTCLATKPYRRSQAAPLFKKLQLCKAALAK</sequence>
<dbReference type="InterPro" id="IPR042237">
    <property type="entry name" value="PTRHD1"/>
</dbReference>
<evidence type="ECO:0000313" key="6">
    <source>
        <dbReference type="Proteomes" id="UP001244341"/>
    </source>
</evidence>
<gene>
    <name evidence="5" type="ORF">OEZ85_006753</name>
</gene>
<keyword evidence="2" id="KW-0378">Hydrolase</keyword>
<accession>A0ABY8TY41</accession>
<name>A0ABY8TY41_TETOB</name>
<proteinExistence type="predicted"/>
<dbReference type="InterPro" id="IPR023476">
    <property type="entry name" value="Pep_tRNA_hydro_II_dom_sf"/>
</dbReference>
<dbReference type="Gene3D" id="3.40.1490.10">
    <property type="entry name" value="Bit1"/>
    <property type="match status" value="1"/>
</dbReference>